<feature type="transmembrane region" description="Helical" evidence="2">
    <location>
        <begin position="211"/>
        <end position="231"/>
    </location>
</feature>
<dbReference type="EMBL" id="JAACJM010000040">
    <property type="protein sequence ID" value="KAF5361508.1"/>
    <property type="molecule type" value="Genomic_DNA"/>
</dbReference>
<protein>
    <submittedName>
        <fullName evidence="3">Uncharacterized protein</fullName>
    </submittedName>
</protein>
<feature type="compositionally biased region" description="Polar residues" evidence="1">
    <location>
        <begin position="92"/>
        <end position="102"/>
    </location>
</feature>
<keyword evidence="4" id="KW-1185">Reference proteome</keyword>
<accession>A0A8H5LLG9</accession>
<name>A0A8H5LLG9_9AGAR</name>
<gene>
    <name evidence="3" type="ORF">D9758_006211</name>
</gene>
<reference evidence="3 4" key="1">
    <citation type="journal article" date="2020" name="ISME J.">
        <title>Uncovering the hidden diversity of litter-decomposition mechanisms in mushroom-forming fungi.</title>
        <authorList>
            <person name="Floudas D."/>
            <person name="Bentzer J."/>
            <person name="Ahren D."/>
            <person name="Johansson T."/>
            <person name="Persson P."/>
            <person name="Tunlid A."/>
        </authorList>
    </citation>
    <scope>NUCLEOTIDE SEQUENCE [LARGE SCALE GENOMIC DNA]</scope>
    <source>
        <strain evidence="3 4">CBS 291.85</strain>
    </source>
</reference>
<evidence type="ECO:0000256" key="2">
    <source>
        <dbReference type="SAM" id="Phobius"/>
    </source>
</evidence>
<feature type="region of interest" description="Disordered" evidence="1">
    <location>
        <begin position="1"/>
        <end position="199"/>
    </location>
</feature>
<proteinExistence type="predicted"/>
<keyword evidence="2" id="KW-0812">Transmembrane</keyword>
<dbReference type="OrthoDB" id="3068307at2759"/>
<keyword evidence="2" id="KW-0472">Membrane</keyword>
<organism evidence="3 4">
    <name type="scientific">Tetrapyrgos nigripes</name>
    <dbReference type="NCBI Taxonomy" id="182062"/>
    <lineage>
        <taxon>Eukaryota</taxon>
        <taxon>Fungi</taxon>
        <taxon>Dikarya</taxon>
        <taxon>Basidiomycota</taxon>
        <taxon>Agaricomycotina</taxon>
        <taxon>Agaricomycetes</taxon>
        <taxon>Agaricomycetidae</taxon>
        <taxon>Agaricales</taxon>
        <taxon>Marasmiineae</taxon>
        <taxon>Marasmiaceae</taxon>
        <taxon>Tetrapyrgos</taxon>
    </lineage>
</organism>
<feature type="compositionally biased region" description="Polar residues" evidence="1">
    <location>
        <begin position="336"/>
        <end position="354"/>
    </location>
</feature>
<feature type="compositionally biased region" description="Low complexity" evidence="1">
    <location>
        <begin position="285"/>
        <end position="297"/>
    </location>
</feature>
<evidence type="ECO:0000256" key="1">
    <source>
        <dbReference type="SAM" id="MobiDB-lite"/>
    </source>
</evidence>
<feature type="region of interest" description="Disordered" evidence="1">
    <location>
        <begin position="275"/>
        <end position="302"/>
    </location>
</feature>
<keyword evidence="2" id="KW-1133">Transmembrane helix</keyword>
<dbReference type="Proteomes" id="UP000559256">
    <property type="component" value="Unassembled WGS sequence"/>
</dbReference>
<dbReference type="AlphaFoldDB" id="A0A8H5LLG9"/>
<feature type="compositionally biased region" description="Low complexity" evidence="1">
    <location>
        <begin position="130"/>
        <end position="141"/>
    </location>
</feature>
<comment type="caution">
    <text evidence="3">The sequence shown here is derived from an EMBL/GenBank/DDBJ whole genome shotgun (WGS) entry which is preliminary data.</text>
</comment>
<feature type="compositionally biased region" description="Polar residues" evidence="1">
    <location>
        <begin position="161"/>
        <end position="171"/>
    </location>
</feature>
<feature type="compositionally biased region" description="Low complexity" evidence="1">
    <location>
        <begin position="172"/>
        <end position="190"/>
    </location>
</feature>
<evidence type="ECO:0000313" key="4">
    <source>
        <dbReference type="Proteomes" id="UP000559256"/>
    </source>
</evidence>
<sequence>MDDDTNSKKIVGLTQSQIPSSTPSVVLATLDPPGVTIAPNPGPPGETAPISEGLSSALDPAPTTLSPEAPGLTSTSLTKRPAHIPRPPSSRPPEQNADTRSSVPPGAENTAISNNQGPAEDTSTKNQGNSLSTGLPSTSTSAAIDNESSSSPRIASDRSSVTHLSLPVNTHSETQSESLPTTETSTTPTSAIPNPTSIGHGGNLASPRLDIILPVVLCALLVLVIILIIILRRRYLIRTRKISMSTRDSGVTEGLRDFTVQPYILKPEYPVFQSDHSGPSFLGESNQNSASQNSVNSTTPRRNRNRNLFAWVPWHARPNDLEQARPYMLKEDISPAPNNDSASSGTDSSLDTQLQKRPFSATPSFLPGTPPSIRTRASSDHSIVRSAGANSQTGTVATARQIRLLEEADGMREQLAGYQGDILVSAERMNRIVAHIQRLEMELNSDWARGLTDDPPPMYCS</sequence>
<evidence type="ECO:0000313" key="3">
    <source>
        <dbReference type="EMBL" id="KAF5361508.1"/>
    </source>
</evidence>
<feature type="compositionally biased region" description="Polar residues" evidence="1">
    <location>
        <begin position="13"/>
        <end position="24"/>
    </location>
</feature>
<feature type="region of interest" description="Disordered" evidence="1">
    <location>
        <begin position="331"/>
        <end position="354"/>
    </location>
</feature>
<feature type="compositionally biased region" description="Low complexity" evidence="1">
    <location>
        <begin position="148"/>
        <end position="159"/>
    </location>
</feature>